<reference evidence="2 3" key="1">
    <citation type="submission" date="2023-08" db="EMBL/GenBank/DDBJ databases">
        <title>Implementing the SeqCode for naming new Mesorhizobium species isolated from Vachellia karroo root nodules.</title>
        <authorList>
            <person name="Van Lill M."/>
        </authorList>
    </citation>
    <scope>NUCLEOTIDE SEQUENCE [LARGE SCALE GENOMIC DNA]</scope>
    <source>
        <strain evidence="2 3">VK3E</strain>
    </source>
</reference>
<dbReference type="InterPro" id="IPR036291">
    <property type="entry name" value="NAD(P)-bd_dom_sf"/>
</dbReference>
<organism evidence="2 3">
    <name type="scientific">Mesorhizobium australafricanum</name>
    <dbReference type="NCBI Taxonomy" id="3072311"/>
    <lineage>
        <taxon>Bacteria</taxon>
        <taxon>Pseudomonadati</taxon>
        <taxon>Pseudomonadota</taxon>
        <taxon>Alphaproteobacteria</taxon>
        <taxon>Hyphomicrobiales</taxon>
        <taxon>Phyllobacteriaceae</taxon>
        <taxon>Mesorhizobium</taxon>
    </lineage>
</organism>
<dbReference type="Pfam" id="PF05368">
    <property type="entry name" value="NmrA"/>
    <property type="match status" value="1"/>
</dbReference>
<gene>
    <name evidence="2" type="ORF">RFM51_27645</name>
</gene>
<dbReference type="EMBL" id="JAVIIS010000060">
    <property type="protein sequence ID" value="MDX8443348.1"/>
    <property type="molecule type" value="Genomic_DNA"/>
</dbReference>
<sequence>MGKTLVLGATGSLAGLTAKYLCQQDASETLRVTTSREKNLQRLSERFAGAEAVVADWYDEGSLAVAMQDVSRVLVVTPDFTTDETVVTPNIVKAARKAGTVELLLRLLAIPPGLTASDLPQEFRDTRCGANLHVIAKPLLDMSGLPVCYVNVPAWIMFNLSTFFAAEIKSSRRMTMPAVTDANRMWVSEHDIAAVMAKVLSEPAARHVGREYALTAAQRYAYADVALLFSERLGEPIAYVDDDKALRASMGDDFDRLMTYFRHETEAYRDVVHRDTVPQLLGRPQQTLGDYIEANRRRFE</sequence>
<dbReference type="SUPFAM" id="SSF51735">
    <property type="entry name" value="NAD(P)-binding Rossmann-fold domains"/>
    <property type="match status" value="1"/>
</dbReference>
<dbReference type="RefSeq" id="WP_320217335.1">
    <property type="nucleotide sequence ID" value="NZ_JAVIIS010000060.1"/>
</dbReference>
<evidence type="ECO:0000313" key="2">
    <source>
        <dbReference type="EMBL" id="MDX8443348.1"/>
    </source>
</evidence>
<dbReference type="Proteomes" id="UP001272097">
    <property type="component" value="Unassembled WGS sequence"/>
</dbReference>
<dbReference type="PANTHER" id="PTHR43162:SF1">
    <property type="entry name" value="PRESTALK A DIFFERENTIATION PROTEIN A"/>
    <property type="match status" value="1"/>
</dbReference>
<accession>A0ABU4X756</accession>
<dbReference type="InterPro" id="IPR008030">
    <property type="entry name" value="NmrA-like"/>
</dbReference>
<evidence type="ECO:0000259" key="1">
    <source>
        <dbReference type="Pfam" id="PF05368"/>
    </source>
</evidence>
<comment type="caution">
    <text evidence="2">The sequence shown here is derived from an EMBL/GenBank/DDBJ whole genome shotgun (WGS) entry which is preliminary data.</text>
</comment>
<evidence type="ECO:0000313" key="3">
    <source>
        <dbReference type="Proteomes" id="UP001272097"/>
    </source>
</evidence>
<proteinExistence type="predicted"/>
<protein>
    <submittedName>
        <fullName evidence="2">NmrA family NAD(P)-binding protein</fullName>
    </submittedName>
</protein>
<dbReference type="Gene3D" id="3.90.25.10">
    <property type="entry name" value="UDP-galactose 4-epimerase, domain 1"/>
    <property type="match status" value="1"/>
</dbReference>
<name>A0ABU4X756_9HYPH</name>
<dbReference type="Gene3D" id="3.40.50.720">
    <property type="entry name" value="NAD(P)-binding Rossmann-like Domain"/>
    <property type="match status" value="1"/>
</dbReference>
<keyword evidence="3" id="KW-1185">Reference proteome</keyword>
<dbReference type="PANTHER" id="PTHR43162">
    <property type="match status" value="1"/>
</dbReference>
<dbReference type="InterPro" id="IPR051604">
    <property type="entry name" value="Ergot_Alk_Oxidoreductase"/>
</dbReference>
<feature type="domain" description="NmrA-like" evidence="1">
    <location>
        <begin position="4"/>
        <end position="101"/>
    </location>
</feature>